<proteinExistence type="predicted"/>
<evidence type="ECO:0000313" key="2">
    <source>
        <dbReference type="Proteomes" id="UP000811609"/>
    </source>
</evidence>
<evidence type="ECO:0000313" key="1">
    <source>
        <dbReference type="EMBL" id="KAG6629465.1"/>
    </source>
</evidence>
<reference evidence="1" key="1">
    <citation type="submission" date="2020-12" db="EMBL/GenBank/DDBJ databases">
        <title>WGS assembly of Carya illinoinensis cv. Pawnee.</title>
        <authorList>
            <person name="Platts A."/>
            <person name="Shu S."/>
            <person name="Wright S."/>
            <person name="Barry K."/>
            <person name="Edger P."/>
            <person name="Pires J.C."/>
            <person name="Schmutz J."/>
        </authorList>
    </citation>
    <scope>NUCLEOTIDE SEQUENCE</scope>
    <source>
        <tissue evidence="1">Leaf</tissue>
    </source>
</reference>
<accession>A0A8T1NGG1</accession>
<name>A0A8T1NGG1_CARIL</name>
<sequence>MNAFEGMRFCTCGLSASVKSDFCGMLRVLSLLQGWEVPIMGTVWMNIMVPETRRFRRKCICLRKGKNRYNNSVCGMHSKHITSSDLQTTAAYAGNCTSRHCIHSLLRIL</sequence>
<organism evidence="1 2">
    <name type="scientific">Carya illinoinensis</name>
    <name type="common">Pecan</name>
    <dbReference type="NCBI Taxonomy" id="32201"/>
    <lineage>
        <taxon>Eukaryota</taxon>
        <taxon>Viridiplantae</taxon>
        <taxon>Streptophyta</taxon>
        <taxon>Embryophyta</taxon>
        <taxon>Tracheophyta</taxon>
        <taxon>Spermatophyta</taxon>
        <taxon>Magnoliopsida</taxon>
        <taxon>eudicotyledons</taxon>
        <taxon>Gunneridae</taxon>
        <taxon>Pentapetalae</taxon>
        <taxon>rosids</taxon>
        <taxon>fabids</taxon>
        <taxon>Fagales</taxon>
        <taxon>Juglandaceae</taxon>
        <taxon>Carya</taxon>
    </lineage>
</organism>
<dbReference type="EMBL" id="CM031822">
    <property type="protein sequence ID" value="KAG6629465.1"/>
    <property type="molecule type" value="Genomic_DNA"/>
</dbReference>
<gene>
    <name evidence="1" type="ORF">CIPAW_14G086800</name>
</gene>
<dbReference type="AlphaFoldDB" id="A0A8T1NGG1"/>
<protein>
    <submittedName>
        <fullName evidence="1">Uncharacterized protein</fullName>
    </submittedName>
</protein>
<dbReference type="Proteomes" id="UP000811609">
    <property type="component" value="Chromosome 14"/>
</dbReference>
<comment type="caution">
    <text evidence="1">The sequence shown here is derived from an EMBL/GenBank/DDBJ whole genome shotgun (WGS) entry which is preliminary data.</text>
</comment>
<keyword evidence="2" id="KW-1185">Reference proteome</keyword>